<accession>A0A0E3QLJ9</accession>
<protein>
    <submittedName>
        <fullName evidence="2">Uncharacterized protein</fullName>
    </submittedName>
</protein>
<dbReference type="GeneID" id="24823363"/>
<evidence type="ECO:0000313" key="2">
    <source>
        <dbReference type="EMBL" id="AKB51122.1"/>
    </source>
</evidence>
<gene>
    <name evidence="2" type="ORF">MSBRW_1869</name>
</gene>
<sequence>MSGPLNSRENKLKRYFNSLEDEEKIVLFSIGALDNTPIRSKTKLQKLLFLVSNVFDDYKDLLVFEPHLYGPYSEILDTILEDLIKMELVIRKGNGFKLSDMGYELYKRLKPKAELNAIIEDFKDFLNDLSEDEILTFVYVSYPKYTSEAIKWNELKEKRIKYSISLLEKHKVSFGKAAEIAGLNTIEFSKLLKNRGIKWRM</sequence>
<dbReference type="Proteomes" id="UP000033038">
    <property type="component" value="Chromosome"/>
</dbReference>
<evidence type="ECO:0000313" key="3">
    <source>
        <dbReference type="Proteomes" id="UP000033038"/>
    </source>
</evidence>
<dbReference type="AlphaFoldDB" id="A0A0E3QLJ9"/>
<dbReference type="RefSeq" id="WP_011307808.1">
    <property type="nucleotide sequence ID" value="NZ_CP009526.1"/>
</dbReference>
<evidence type="ECO:0000256" key="1">
    <source>
        <dbReference type="ARBA" id="ARBA00005651"/>
    </source>
</evidence>
<proteinExistence type="inferred from homology"/>
<dbReference type="KEGG" id="mbw:MSBRW_1869"/>
<dbReference type="InterPro" id="IPR005368">
    <property type="entry name" value="UPF0175"/>
</dbReference>
<dbReference type="Pfam" id="PF03683">
    <property type="entry name" value="UPF0175"/>
    <property type="match status" value="1"/>
</dbReference>
<dbReference type="EMBL" id="CP009526">
    <property type="protein sequence ID" value="AKB51122.1"/>
    <property type="molecule type" value="Genomic_DNA"/>
</dbReference>
<dbReference type="HOGENOM" id="CLU_117034_0_0_2"/>
<reference evidence="2 3" key="1">
    <citation type="submission" date="2014-07" db="EMBL/GenBank/DDBJ databases">
        <title>Methanogenic archaea and the global carbon cycle.</title>
        <authorList>
            <person name="Henriksen J.R."/>
            <person name="Luke J."/>
            <person name="Reinhart S."/>
            <person name="Benedict M.N."/>
            <person name="Youngblut N.D."/>
            <person name="Metcalf M.E."/>
            <person name="Whitaker R.J."/>
            <person name="Metcalf W.W."/>
        </authorList>
    </citation>
    <scope>NUCLEOTIDE SEQUENCE [LARGE SCALE GENOMIC DNA]</scope>
    <source>
        <strain evidence="2 3">Wiesmoor</strain>
    </source>
</reference>
<dbReference type="InterPro" id="IPR052264">
    <property type="entry name" value="UPF0175_domain"/>
</dbReference>
<comment type="similarity">
    <text evidence="1">Belongs to the UPF0175 family.</text>
</comment>
<organism evidence="2 3">
    <name type="scientific">Methanosarcina barkeri str. Wiesmoor</name>
    <dbReference type="NCBI Taxonomy" id="1434109"/>
    <lineage>
        <taxon>Archaea</taxon>
        <taxon>Methanobacteriati</taxon>
        <taxon>Methanobacteriota</taxon>
        <taxon>Stenosarchaea group</taxon>
        <taxon>Methanomicrobia</taxon>
        <taxon>Methanosarcinales</taxon>
        <taxon>Methanosarcinaceae</taxon>
        <taxon>Methanosarcina</taxon>
    </lineage>
</organism>
<dbReference type="PANTHER" id="PTHR37525:SF1">
    <property type="entry name" value="UPF0175 PROTEIN SSL1255"/>
    <property type="match status" value="1"/>
</dbReference>
<name>A0A0E3QLJ9_METBA</name>
<dbReference type="PANTHER" id="PTHR37525">
    <property type="entry name" value="UPF0175 PROTEIN SSL1255"/>
    <property type="match status" value="1"/>
</dbReference>
<dbReference type="PATRIC" id="fig|1434109.4.peg.2383"/>